<dbReference type="OrthoDB" id="432528at2759"/>
<dbReference type="SUPFAM" id="SSF117281">
    <property type="entry name" value="Kelch motif"/>
    <property type="match status" value="1"/>
</dbReference>
<reference evidence="3 4" key="1">
    <citation type="submission" date="2018-08" db="EMBL/GenBank/DDBJ databases">
        <title>Genome and evolution of the arbuscular mycorrhizal fungus Diversispora epigaea (formerly Glomus versiforme) and its bacterial endosymbionts.</title>
        <authorList>
            <person name="Sun X."/>
            <person name="Fei Z."/>
            <person name="Harrison M."/>
        </authorList>
    </citation>
    <scope>NUCLEOTIDE SEQUENCE [LARGE SCALE GENOMIC DNA]</scope>
    <source>
        <strain evidence="3 4">IT104</strain>
    </source>
</reference>
<dbReference type="PANTHER" id="PTHR46093:SF18">
    <property type="entry name" value="FIBRONECTIN TYPE-III DOMAIN-CONTAINING PROTEIN"/>
    <property type="match status" value="1"/>
</dbReference>
<evidence type="ECO:0000313" key="3">
    <source>
        <dbReference type="EMBL" id="RHZ87084.1"/>
    </source>
</evidence>
<dbReference type="AlphaFoldDB" id="A0A397JPG2"/>
<sequence>MTWKTLSITNNLPSLSSKYSAGIFPNGIIVYFGGQDGKDLDVTGDGIDSRSNFTSVLTPDRYIIIFGGRSINSTSVSPNLAILDTNKSPYEWSIPSSSKDNSPPSIYGHTANLYYNYMIITFGYDIDNQTYSSKVYLYDITNNTWVTRFEPSPFHYFYSKVFKAFTDWAWNRNRINNNKF</sequence>
<comment type="caution">
    <text evidence="3">The sequence shown here is derived from an EMBL/GenBank/DDBJ whole genome shotgun (WGS) entry which is preliminary data.</text>
</comment>
<protein>
    <recommendedName>
        <fullName evidence="5">Galactose oxidase</fullName>
    </recommendedName>
</protein>
<evidence type="ECO:0008006" key="5">
    <source>
        <dbReference type="Google" id="ProtNLM"/>
    </source>
</evidence>
<evidence type="ECO:0000256" key="1">
    <source>
        <dbReference type="ARBA" id="ARBA00022441"/>
    </source>
</evidence>
<dbReference type="Gene3D" id="2.120.10.80">
    <property type="entry name" value="Kelch-type beta propeller"/>
    <property type="match status" value="1"/>
</dbReference>
<evidence type="ECO:0000313" key="4">
    <source>
        <dbReference type="Proteomes" id="UP000266861"/>
    </source>
</evidence>
<dbReference type="InterPro" id="IPR015915">
    <property type="entry name" value="Kelch-typ_b-propeller"/>
</dbReference>
<dbReference type="PANTHER" id="PTHR46093">
    <property type="entry name" value="ACYL-COA-BINDING DOMAIN-CONTAINING PROTEIN 5"/>
    <property type="match status" value="1"/>
</dbReference>
<keyword evidence="1" id="KW-0880">Kelch repeat</keyword>
<name>A0A397JPG2_9GLOM</name>
<organism evidence="3 4">
    <name type="scientific">Diversispora epigaea</name>
    <dbReference type="NCBI Taxonomy" id="1348612"/>
    <lineage>
        <taxon>Eukaryota</taxon>
        <taxon>Fungi</taxon>
        <taxon>Fungi incertae sedis</taxon>
        <taxon>Mucoromycota</taxon>
        <taxon>Glomeromycotina</taxon>
        <taxon>Glomeromycetes</taxon>
        <taxon>Diversisporales</taxon>
        <taxon>Diversisporaceae</taxon>
        <taxon>Diversispora</taxon>
    </lineage>
</organism>
<keyword evidence="2" id="KW-0677">Repeat</keyword>
<dbReference type="Proteomes" id="UP000266861">
    <property type="component" value="Unassembled WGS sequence"/>
</dbReference>
<accession>A0A397JPG2</accession>
<proteinExistence type="predicted"/>
<keyword evidence="4" id="KW-1185">Reference proteome</keyword>
<evidence type="ECO:0000256" key="2">
    <source>
        <dbReference type="ARBA" id="ARBA00022737"/>
    </source>
</evidence>
<dbReference type="Pfam" id="PF24681">
    <property type="entry name" value="Kelch_KLHDC2_KLHL20_DRC7"/>
    <property type="match status" value="1"/>
</dbReference>
<gene>
    <name evidence="3" type="ORF">Glove_40g97</name>
</gene>
<dbReference type="EMBL" id="PQFF01000038">
    <property type="protein sequence ID" value="RHZ87084.1"/>
    <property type="molecule type" value="Genomic_DNA"/>
</dbReference>